<keyword evidence="3" id="KW-1185">Reference proteome</keyword>
<reference evidence="3" key="1">
    <citation type="submission" date="2020-01" db="EMBL/GenBank/DDBJ databases">
        <title>Sphingomonas sp. strain CSW-10.</title>
        <authorList>
            <person name="Chen W.-M."/>
        </authorList>
    </citation>
    <scope>NUCLEOTIDE SEQUENCE [LARGE SCALE GENOMIC DNA]</scope>
    <source>
        <strain evidence="3">FSY-8</strain>
    </source>
</reference>
<dbReference type="Proteomes" id="UP000753724">
    <property type="component" value="Unassembled WGS sequence"/>
</dbReference>
<feature type="transmembrane region" description="Helical" evidence="1">
    <location>
        <begin position="418"/>
        <end position="439"/>
    </location>
</feature>
<feature type="transmembrane region" description="Helical" evidence="1">
    <location>
        <begin position="121"/>
        <end position="141"/>
    </location>
</feature>
<feature type="transmembrane region" description="Helical" evidence="1">
    <location>
        <begin position="193"/>
        <end position="222"/>
    </location>
</feature>
<feature type="transmembrane region" description="Helical" evidence="1">
    <location>
        <begin position="332"/>
        <end position="352"/>
    </location>
</feature>
<feature type="transmembrane region" description="Helical" evidence="1">
    <location>
        <begin position="88"/>
        <end position="109"/>
    </location>
</feature>
<keyword evidence="1" id="KW-0472">Membrane</keyword>
<evidence type="ECO:0008006" key="4">
    <source>
        <dbReference type="Google" id="ProtNLM"/>
    </source>
</evidence>
<dbReference type="EMBL" id="JAAAPO010000001">
    <property type="protein sequence ID" value="NBC35509.1"/>
    <property type="molecule type" value="Genomic_DNA"/>
</dbReference>
<feature type="transmembrane region" description="Helical" evidence="1">
    <location>
        <begin position="388"/>
        <end position="406"/>
    </location>
</feature>
<accession>A0ABW9XAE6</accession>
<name>A0ABW9XAE6_9SPHN</name>
<keyword evidence="1" id="KW-0812">Transmembrane</keyword>
<evidence type="ECO:0000313" key="2">
    <source>
        <dbReference type="EMBL" id="NBC35509.1"/>
    </source>
</evidence>
<evidence type="ECO:0000256" key="1">
    <source>
        <dbReference type="SAM" id="Phobius"/>
    </source>
</evidence>
<gene>
    <name evidence="2" type="ORF">GTZ99_02945</name>
</gene>
<feature type="transmembrane region" description="Helical" evidence="1">
    <location>
        <begin position="234"/>
        <end position="251"/>
    </location>
</feature>
<proteinExistence type="predicted"/>
<evidence type="ECO:0000313" key="3">
    <source>
        <dbReference type="Proteomes" id="UP000753724"/>
    </source>
</evidence>
<dbReference type="RefSeq" id="WP_161716773.1">
    <property type="nucleotide sequence ID" value="NZ_JAAAPO010000001.1"/>
</dbReference>
<organism evidence="2 3">
    <name type="scientific">Novosphingobium ovatum</name>
    <dbReference type="NCBI Taxonomy" id="1908523"/>
    <lineage>
        <taxon>Bacteria</taxon>
        <taxon>Pseudomonadati</taxon>
        <taxon>Pseudomonadota</taxon>
        <taxon>Alphaproteobacteria</taxon>
        <taxon>Sphingomonadales</taxon>
        <taxon>Sphingomonadaceae</taxon>
        <taxon>Novosphingobium</taxon>
    </lineage>
</organism>
<comment type="caution">
    <text evidence="2">The sequence shown here is derived from an EMBL/GenBank/DDBJ whole genome shotgun (WGS) entry which is preliminary data.</text>
</comment>
<feature type="transmembrane region" description="Helical" evidence="1">
    <location>
        <begin position="364"/>
        <end position="382"/>
    </location>
</feature>
<sequence>MTRSPGTLFDLLRKGVVALFMLALLCGMALPLYSDEVGWRLQERAGLDGLDKLYAEQCGPNTLAVPPFFMWPVRWYSAFFNTLLPDPFWVRVSGVGYMLVWVWLVLRLIGRIGRDTAQRQVMAIIALSLMGFGVLPLLLVWSRPEQPILLAITAALVIAAKGWRSPGNVFAPFAGAAYAEGDDSPATAWRRSLAILALGIIALSYHFKAVLLIPAFAGAIMFASRGRRVMPIRVLAMVLLFAATAASWSYWTQRLACPNDPIIAAAHAKENLGGQMVSGDRSKLAILGDVIANYRPHKYVDMAAPTVKPMTFWLPHNRVSDEEMHGWQGGMAAIWALALALGAVSLLAGLWNAWRHRVLPPEPVLALLLYGGASVWMVSQLVRHAYESSFVLPLVMLSIVLGLAAPHNRPMLRQAGEVLSLAFAPLMALSLILVAGYYGTPLVQATRARGYIVANSQFWSVPLYGYGAVRDDLTALARQCHLPPPENASHVLIDDTTYFTYMRARLPQHHLAVTMGILSGTVQDPVAYLRAKHSSGILVGCHWLPAHLRERAHTRGMYCCLTPADWDKPLPAPLTKPAPSTR</sequence>
<protein>
    <recommendedName>
        <fullName evidence="4">Glycosyltransferase RgtA/B/C/D-like domain-containing protein</fullName>
    </recommendedName>
</protein>
<keyword evidence="1" id="KW-1133">Transmembrane helix</keyword>